<reference evidence="3" key="2">
    <citation type="submission" date="2017-06" db="EMBL/GenBank/DDBJ databases">
        <title>WGS assembly of Brachypodium distachyon.</title>
        <authorList>
            <consortium name="The International Brachypodium Initiative"/>
            <person name="Lucas S."/>
            <person name="Harmon-Smith M."/>
            <person name="Lail K."/>
            <person name="Tice H."/>
            <person name="Grimwood J."/>
            <person name="Bruce D."/>
            <person name="Barry K."/>
            <person name="Shu S."/>
            <person name="Lindquist E."/>
            <person name="Wang M."/>
            <person name="Pitluck S."/>
            <person name="Vogel J.P."/>
            <person name="Garvin D.F."/>
            <person name="Mockler T.C."/>
            <person name="Schmutz J."/>
            <person name="Rokhsar D."/>
            <person name="Bevan M.W."/>
        </authorList>
    </citation>
    <scope>NUCLEOTIDE SEQUENCE</scope>
    <source>
        <strain evidence="3">Bd21</strain>
    </source>
</reference>
<evidence type="ECO:0000313" key="4">
    <source>
        <dbReference type="EnsemblPlants" id="KQK12830"/>
    </source>
</evidence>
<dbReference type="FunCoup" id="A0A0Q3N838">
    <property type="interactions" value="464"/>
</dbReference>
<protein>
    <recommendedName>
        <fullName evidence="2">Alpha/beta hydrolase fold-3 domain-containing protein</fullName>
    </recommendedName>
</protein>
<evidence type="ECO:0000313" key="5">
    <source>
        <dbReference type="Proteomes" id="UP000008810"/>
    </source>
</evidence>
<sequence length="337" mass="35854">MASSSPPHVVEDLPPFLQLLSDGTVIRDRSAEYSILPTPPPPGRQPDVRWKDVVYDAARGLKLRVYKPPLSPSSSGNNKKLPVLVYFHGGGYVICSFDLPNFHSCCLRLAGELPALVFSADYRLAPEHRLPAAFHDAASVLSWVRAQATATGTENADPWLADSADFSRVFVSGDSAGGGIVNQVALRLGSGQLDLGPLRVAGHVMLFPLFGGEQRTASEAEYPPGPHLSLPVLDKGWRLALPVGATRDHPLANPLGPGSPALELVAGALPPLLVVVGGLDLLRDRAVDYAARLEAMGHAVELVEFEGQHHGFFAVEPYGEAGHELRFVHGNGAAVSS</sequence>
<dbReference type="PANTHER" id="PTHR23024">
    <property type="entry name" value="ARYLACETAMIDE DEACETYLASE"/>
    <property type="match status" value="1"/>
</dbReference>
<dbReference type="Pfam" id="PF07859">
    <property type="entry name" value="Abhydrolase_3"/>
    <property type="match status" value="1"/>
</dbReference>
<dbReference type="Proteomes" id="UP000008810">
    <property type="component" value="Chromosome 1"/>
</dbReference>
<reference evidence="4" key="3">
    <citation type="submission" date="2018-08" db="UniProtKB">
        <authorList>
            <consortium name="EnsemblPlants"/>
        </authorList>
    </citation>
    <scope>IDENTIFICATION</scope>
    <source>
        <strain evidence="4">cv. Bd21</strain>
    </source>
</reference>
<organism evidence="3">
    <name type="scientific">Brachypodium distachyon</name>
    <name type="common">Purple false brome</name>
    <name type="synonym">Trachynia distachya</name>
    <dbReference type="NCBI Taxonomy" id="15368"/>
    <lineage>
        <taxon>Eukaryota</taxon>
        <taxon>Viridiplantae</taxon>
        <taxon>Streptophyta</taxon>
        <taxon>Embryophyta</taxon>
        <taxon>Tracheophyta</taxon>
        <taxon>Spermatophyta</taxon>
        <taxon>Magnoliopsida</taxon>
        <taxon>Liliopsida</taxon>
        <taxon>Poales</taxon>
        <taxon>Poaceae</taxon>
        <taxon>BOP clade</taxon>
        <taxon>Pooideae</taxon>
        <taxon>Stipodae</taxon>
        <taxon>Brachypodieae</taxon>
        <taxon>Brachypodium</taxon>
    </lineage>
</organism>
<dbReference type="Gramene" id="KQK12830">
    <property type="protein sequence ID" value="KQK12830"/>
    <property type="gene ID" value="BRADI_1g06241v3"/>
</dbReference>
<name>A0A0Q3N838_BRADI</name>
<dbReference type="InterPro" id="IPR050466">
    <property type="entry name" value="Carboxylest/Gibb_receptor"/>
</dbReference>
<dbReference type="InterPro" id="IPR013094">
    <property type="entry name" value="AB_hydrolase_3"/>
</dbReference>
<accession>A0A0Q3N838</accession>
<evidence type="ECO:0000313" key="3">
    <source>
        <dbReference type="EMBL" id="KQK12830.2"/>
    </source>
</evidence>
<keyword evidence="5" id="KW-1185">Reference proteome</keyword>
<dbReference type="OrthoDB" id="408631at2759"/>
<dbReference type="AlphaFoldDB" id="A0A0Q3N838"/>
<gene>
    <name evidence="3" type="ORF">BRADI_1g06241v3</name>
</gene>
<proteinExistence type="predicted"/>
<dbReference type="EnsemblPlants" id="KQK12830">
    <property type="protein sequence ID" value="KQK12830"/>
    <property type="gene ID" value="BRADI_1g06241v3"/>
</dbReference>
<dbReference type="GO" id="GO:0016787">
    <property type="term" value="F:hydrolase activity"/>
    <property type="evidence" value="ECO:0007669"/>
    <property type="project" value="InterPro"/>
</dbReference>
<dbReference type="InParanoid" id="A0A0Q3N838"/>
<evidence type="ECO:0000256" key="1">
    <source>
        <dbReference type="PROSITE-ProRule" id="PRU10038"/>
    </source>
</evidence>
<dbReference type="Gene3D" id="3.40.50.1820">
    <property type="entry name" value="alpha/beta hydrolase"/>
    <property type="match status" value="1"/>
</dbReference>
<evidence type="ECO:0000259" key="2">
    <source>
        <dbReference type="Pfam" id="PF07859"/>
    </source>
</evidence>
<dbReference type="InterPro" id="IPR033140">
    <property type="entry name" value="Lipase_GDXG_put_SER_AS"/>
</dbReference>
<dbReference type="PROSITE" id="PS01174">
    <property type="entry name" value="LIPASE_GDXG_SER"/>
    <property type="match status" value="1"/>
</dbReference>
<feature type="domain" description="Alpha/beta hydrolase fold-3" evidence="2">
    <location>
        <begin position="84"/>
        <end position="313"/>
    </location>
</feature>
<dbReference type="PANTHER" id="PTHR23024:SF230">
    <property type="entry name" value="OS03G0790500 PROTEIN"/>
    <property type="match status" value="1"/>
</dbReference>
<dbReference type="InterPro" id="IPR029058">
    <property type="entry name" value="AB_hydrolase_fold"/>
</dbReference>
<dbReference type="SUPFAM" id="SSF53474">
    <property type="entry name" value="alpha/beta-Hydrolases"/>
    <property type="match status" value="1"/>
</dbReference>
<dbReference type="EMBL" id="CM000880">
    <property type="protein sequence ID" value="KQK12830.2"/>
    <property type="molecule type" value="Genomic_DNA"/>
</dbReference>
<feature type="active site" evidence="1">
    <location>
        <position position="175"/>
    </location>
</feature>
<reference evidence="3 4" key="1">
    <citation type="journal article" date="2010" name="Nature">
        <title>Genome sequencing and analysis of the model grass Brachypodium distachyon.</title>
        <authorList>
            <consortium name="International Brachypodium Initiative"/>
        </authorList>
    </citation>
    <scope>NUCLEOTIDE SEQUENCE [LARGE SCALE GENOMIC DNA]</scope>
    <source>
        <strain evidence="3 4">Bd21</strain>
    </source>
</reference>